<name>A0AAD7N154_9AGAR</name>
<sequence>MRFESEAERRAYEAAMDPDEYQRLLNLQCQFEEEERMNTDPQAGPSRPSHKSRAPSGDPEDSDGNSSGSSPSSLSSSGQPEKPKRMPPPPPHHSFNAALRTTFDMPVRGSKDAPKTFRGKYTSVQRWVDHYEQLINKCRIVDEKERCMNILSYCSIDVQNAIQTMESYQRPKWTRLKKDLLRHYDAERVYQKYKPTDVERYAAKKRQQPCHSLTQWRKYYVKYNSIAGGPLKKGYLSREDYNAYFLIGVQVPLRMILENRILQANIYCHDEAQYTVREINEAAKWYFRRNRYEMLMVRAIDLGEDQEDEDLGEDSDSDASGSDDDESDYDKFRRKKKLQAKRKKQEHTKKASAKKTGIDKTTQKFQGNEEEIAGMIRKLNAMRLDDPEYAPIYYKVMVMDQSGTAGKCVKAPIVGRAEPMLQPSRPPPMRPSPEARGPTSYPNNIPLGVGNTGSINSSGDPGCFGCNDPGHRISECRRVAELLANGTVVRGEDGRRLVMKNGAWIRKNTGELLVSAAERMAGTSAPRAMMSYVDSYQDTRIPVSNFYQFEERKARILEVESD</sequence>
<keyword evidence="1" id="KW-0862">Zinc</keyword>
<dbReference type="InterPro" id="IPR001878">
    <property type="entry name" value="Znf_CCHC"/>
</dbReference>
<dbReference type="AlphaFoldDB" id="A0AAD7N154"/>
<feature type="region of interest" description="Disordered" evidence="2">
    <location>
        <begin position="1"/>
        <end position="97"/>
    </location>
</feature>
<evidence type="ECO:0000313" key="4">
    <source>
        <dbReference type="EMBL" id="KAJ7741279.1"/>
    </source>
</evidence>
<keyword evidence="5" id="KW-1185">Reference proteome</keyword>
<dbReference type="GO" id="GO:0008270">
    <property type="term" value="F:zinc ion binding"/>
    <property type="evidence" value="ECO:0007669"/>
    <property type="project" value="UniProtKB-KW"/>
</dbReference>
<gene>
    <name evidence="4" type="ORF">B0H16DRAFT_1862036</name>
</gene>
<comment type="caution">
    <text evidence="4">The sequence shown here is derived from an EMBL/GenBank/DDBJ whole genome shotgun (WGS) entry which is preliminary data.</text>
</comment>
<dbReference type="Proteomes" id="UP001215598">
    <property type="component" value="Unassembled WGS sequence"/>
</dbReference>
<feature type="region of interest" description="Disordered" evidence="2">
    <location>
        <begin position="306"/>
        <end position="365"/>
    </location>
</feature>
<reference evidence="4" key="1">
    <citation type="submission" date="2023-03" db="EMBL/GenBank/DDBJ databases">
        <title>Massive genome expansion in bonnet fungi (Mycena s.s.) driven by repeated elements and novel gene families across ecological guilds.</title>
        <authorList>
            <consortium name="Lawrence Berkeley National Laboratory"/>
            <person name="Harder C.B."/>
            <person name="Miyauchi S."/>
            <person name="Viragh M."/>
            <person name="Kuo A."/>
            <person name="Thoen E."/>
            <person name="Andreopoulos B."/>
            <person name="Lu D."/>
            <person name="Skrede I."/>
            <person name="Drula E."/>
            <person name="Henrissat B."/>
            <person name="Morin E."/>
            <person name="Kohler A."/>
            <person name="Barry K."/>
            <person name="LaButti K."/>
            <person name="Morin E."/>
            <person name="Salamov A."/>
            <person name="Lipzen A."/>
            <person name="Mereny Z."/>
            <person name="Hegedus B."/>
            <person name="Baldrian P."/>
            <person name="Stursova M."/>
            <person name="Weitz H."/>
            <person name="Taylor A."/>
            <person name="Grigoriev I.V."/>
            <person name="Nagy L.G."/>
            <person name="Martin F."/>
            <person name="Kauserud H."/>
        </authorList>
    </citation>
    <scope>NUCLEOTIDE SEQUENCE</scope>
    <source>
        <strain evidence="4">CBHHK182m</strain>
    </source>
</reference>
<feature type="domain" description="CCHC-type" evidence="3">
    <location>
        <begin position="463"/>
        <end position="478"/>
    </location>
</feature>
<evidence type="ECO:0000256" key="1">
    <source>
        <dbReference type="PROSITE-ProRule" id="PRU00047"/>
    </source>
</evidence>
<proteinExistence type="predicted"/>
<dbReference type="GO" id="GO:0003676">
    <property type="term" value="F:nucleic acid binding"/>
    <property type="evidence" value="ECO:0007669"/>
    <property type="project" value="InterPro"/>
</dbReference>
<evidence type="ECO:0000259" key="3">
    <source>
        <dbReference type="PROSITE" id="PS50158"/>
    </source>
</evidence>
<dbReference type="EMBL" id="JARKIB010000099">
    <property type="protein sequence ID" value="KAJ7741279.1"/>
    <property type="molecule type" value="Genomic_DNA"/>
</dbReference>
<evidence type="ECO:0000256" key="2">
    <source>
        <dbReference type="SAM" id="MobiDB-lite"/>
    </source>
</evidence>
<protein>
    <recommendedName>
        <fullName evidence="3">CCHC-type domain-containing protein</fullName>
    </recommendedName>
</protein>
<feature type="compositionally biased region" description="Basic and acidic residues" evidence="2">
    <location>
        <begin position="1"/>
        <end position="12"/>
    </location>
</feature>
<evidence type="ECO:0000313" key="5">
    <source>
        <dbReference type="Proteomes" id="UP001215598"/>
    </source>
</evidence>
<feature type="region of interest" description="Disordered" evidence="2">
    <location>
        <begin position="418"/>
        <end position="437"/>
    </location>
</feature>
<keyword evidence="1" id="KW-0863">Zinc-finger</keyword>
<keyword evidence="1" id="KW-0479">Metal-binding</keyword>
<organism evidence="4 5">
    <name type="scientific">Mycena metata</name>
    <dbReference type="NCBI Taxonomy" id="1033252"/>
    <lineage>
        <taxon>Eukaryota</taxon>
        <taxon>Fungi</taxon>
        <taxon>Dikarya</taxon>
        <taxon>Basidiomycota</taxon>
        <taxon>Agaricomycotina</taxon>
        <taxon>Agaricomycetes</taxon>
        <taxon>Agaricomycetidae</taxon>
        <taxon>Agaricales</taxon>
        <taxon>Marasmiineae</taxon>
        <taxon>Mycenaceae</taxon>
        <taxon>Mycena</taxon>
    </lineage>
</organism>
<dbReference type="PROSITE" id="PS50158">
    <property type="entry name" value="ZF_CCHC"/>
    <property type="match status" value="1"/>
</dbReference>
<feature type="compositionally biased region" description="Basic residues" evidence="2">
    <location>
        <begin position="332"/>
        <end position="353"/>
    </location>
</feature>
<feature type="compositionally biased region" description="Acidic residues" evidence="2">
    <location>
        <begin position="306"/>
        <end position="328"/>
    </location>
</feature>
<accession>A0AAD7N154</accession>
<feature type="compositionally biased region" description="Low complexity" evidence="2">
    <location>
        <begin position="64"/>
        <end position="80"/>
    </location>
</feature>